<organism evidence="7 8">
    <name type="scientific">Prauserella marina</name>
    <dbReference type="NCBI Taxonomy" id="530584"/>
    <lineage>
        <taxon>Bacteria</taxon>
        <taxon>Bacillati</taxon>
        <taxon>Actinomycetota</taxon>
        <taxon>Actinomycetes</taxon>
        <taxon>Pseudonocardiales</taxon>
        <taxon>Pseudonocardiaceae</taxon>
        <taxon>Prauserella</taxon>
    </lineage>
</organism>
<evidence type="ECO:0000313" key="8">
    <source>
        <dbReference type="Proteomes" id="UP000199494"/>
    </source>
</evidence>
<dbReference type="SUPFAM" id="SSF103481">
    <property type="entry name" value="Multidrug resistance efflux transporter EmrE"/>
    <property type="match status" value="2"/>
</dbReference>
<gene>
    <name evidence="7" type="ORF">SAMN05421630_104448</name>
</gene>
<evidence type="ECO:0000259" key="6">
    <source>
        <dbReference type="Pfam" id="PF00892"/>
    </source>
</evidence>
<reference evidence="7 8" key="1">
    <citation type="submission" date="2016-10" db="EMBL/GenBank/DDBJ databases">
        <authorList>
            <person name="de Groot N.N."/>
        </authorList>
    </citation>
    <scope>NUCLEOTIDE SEQUENCE [LARGE SCALE GENOMIC DNA]</scope>
    <source>
        <strain evidence="7 8">CGMCC 4.5506</strain>
    </source>
</reference>
<dbReference type="STRING" id="530584.SAMN05421630_104448"/>
<dbReference type="InterPro" id="IPR037185">
    <property type="entry name" value="EmrE-like"/>
</dbReference>
<keyword evidence="5" id="KW-0472">Membrane</keyword>
<keyword evidence="3" id="KW-0812">Transmembrane</keyword>
<comment type="subcellular location">
    <subcellularLocation>
        <location evidence="1">Membrane</location>
        <topology evidence="1">Multi-pass membrane protein</topology>
    </subcellularLocation>
</comment>
<dbReference type="PANTHER" id="PTHR32322">
    <property type="entry name" value="INNER MEMBRANE TRANSPORTER"/>
    <property type="match status" value="1"/>
</dbReference>
<evidence type="ECO:0000256" key="5">
    <source>
        <dbReference type="ARBA" id="ARBA00023136"/>
    </source>
</evidence>
<evidence type="ECO:0000256" key="3">
    <source>
        <dbReference type="ARBA" id="ARBA00022692"/>
    </source>
</evidence>
<keyword evidence="8" id="KW-1185">Reference proteome</keyword>
<dbReference type="Pfam" id="PF00892">
    <property type="entry name" value="EamA"/>
    <property type="match status" value="2"/>
</dbReference>
<evidence type="ECO:0000256" key="2">
    <source>
        <dbReference type="ARBA" id="ARBA00007362"/>
    </source>
</evidence>
<sequence length="312" mass="32066">MSPKSGSRLLPLQFTVLSLAWGSSFLFIKVGLDGLSPLQVVAARMGLGALALALIVAVLRVPLPRSARVWTHIGVVSFLLCVLPFSLFAWAGQHINSGLSSIYNATTPLMTLLITLVALRSERPRRGQLGGLALGLIGVLVVLAPLAHAGGPDSGGVAPQLACLAATASYGLAFVYLRRFVSPLGVPSTAVAAIQVGIGALALLATVPFIDDHPMTLSLPVVASMIGLGVFGTGLAYILNTSIVAGWGATVASSVTFLTPVVGVGLGALVLGESISWNQPAGAVLVIAGIIVTRRPARARKSESPPLVLPRR</sequence>
<dbReference type="RefSeq" id="WP_091803635.1">
    <property type="nucleotide sequence ID" value="NZ_CP016353.1"/>
</dbReference>
<protein>
    <submittedName>
        <fullName evidence="7">Permease of the drug/metabolite transporter (DMT) superfamily</fullName>
    </submittedName>
</protein>
<evidence type="ECO:0000256" key="1">
    <source>
        <dbReference type="ARBA" id="ARBA00004141"/>
    </source>
</evidence>
<name>A0A222VVZ3_9PSEU</name>
<dbReference type="AlphaFoldDB" id="A0A222VVZ3"/>
<proteinExistence type="inferred from homology"/>
<dbReference type="EMBL" id="FMZE01000004">
    <property type="protein sequence ID" value="SDC92024.1"/>
    <property type="molecule type" value="Genomic_DNA"/>
</dbReference>
<comment type="similarity">
    <text evidence="2">Belongs to the EamA transporter family.</text>
</comment>
<evidence type="ECO:0000313" key="7">
    <source>
        <dbReference type="EMBL" id="SDC92024.1"/>
    </source>
</evidence>
<dbReference type="Proteomes" id="UP000199494">
    <property type="component" value="Unassembled WGS sequence"/>
</dbReference>
<accession>A0A222VVZ3</accession>
<dbReference type="InterPro" id="IPR000620">
    <property type="entry name" value="EamA_dom"/>
</dbReference>
<keyword evidence="4" id="KW-1133">Transmembrane helix</keyword>
<dbReference type="InterPro" id="IPR050638">
    <property type="entry name" value="AA-Vitamin_Transporters"/>
</dbReference>
<dbReference type="KEGG" id="pmad:BAY61_27455"/>
<dbReference type="OrthoDB" id="5242975at2"/>
<dbReference type="GO" id="GO:0016020">
    <property type="term" value="C:membrane"/>
    <property type="evidence" value="ECO:0007669"/>
    <property type="project" value="UniProtKB-SubCell"/>
</dbReference>
<evidence type="ECO:0000256" key="4">
    <source>
        <dbReference type="ARBA" id="ARBA00022989"/>
    </source>
</evidence>
<feature type="domain" description="EamA" evidence="6">
    <location>
        <begin position="16"/>
        <end position="143"/>
    </location>
</feature>
<feature type="domain" description="EamA" evidence="6">
    <location>
        <begin position="161"/>
        <end position="293"/>
    </location>
</feature>
<dbReference type="PANTHER" id="PTHR32322:SF9">
    <property type="entry name" value="AMINO-ACID METABOLITE EFFLUX PUMP-RELATED"/>
    <property type="match status" value="1"/>
</dbReference>